<feature type="region of interest" description="Disordered" evidence="1">
    <location>
        <begin position="238"/>
        <end position="265"/>
    </location>
</feature>
<feature type="region of interest" description="Disordered" evidence="1">
    <location>
        <begin position="329"/>
        <end position="380"/>
    </location>
</feature>
<dbReference type="PANTHER" id="PTHR47219:SF20">
    <property type="entry name" value="TBC1 DOMAIN FAMILY MEMBER 2B"/>
    <property type="match status" value="1"/>
</dbReference>
<dbReference type="AlphaFoldDB" id="A0A9Q8Z5K3"/>
<dbReference type="SUPFAM" id="SSF47923">
    <property type="entry name" value="Ypt/Rab-GAP domain of gyp1p"/>
    <property type="match status" value="2"/>
</dbReference>
<sequence length="1175" mass="127692">MAAIDNPRAADLVRTASQTSTLSSPRNRSLQRVRPSKRPSNPSLSRSRSRGPESEVDTKSLTSFPSLSPSPDASPVQGRLNGWFRSTPAPDDFKDPASGPTASPDTVKAIPPPDFTKAAAPTSTVRRVTKSTQQIVGSLVAASSSTRDRTALFDDTPAETAKVPGNLHFASDENIQDALRDTGAVALVKQLAGDLAQRDAQITALRRRAEERERMLRKMLQECEVSNMDIENRLRELDRTKEQGNGLTKTRTRGDSASAGLHPDDSMEDRLARAMEDELAEHPDALGIDMGNAAYPADVMSLNSVSSDVPRDGPKSNWKSYIWTGTSRKSSRAPSIASHVEREIDSLPAGTRSRASSGAKLPRKPLANDTFVPPSGSAAAPALRRLNSQDPSGDGPTRRSSSTSLASWALKMVAGNSAASPNKAGTVRGRKSTASDAADRAPSMDSTRTAQSAKSSLASTQKRGRALGPNGTIKSIAGEQPKAVSSNLGPSQPARGLSNLGPVEMDRILPEESRPPTLVHQHNRFVGSSEYLTDRFGFIYDQRRKKRQSEAAAALVKQKRSSNVESLSDNRTALNNLAKGDDVDHVEGDMLTGDQASGVVRPSSADSEDQSSQPASKTWADYLKLATHPTELLSHTPSAAPITTVESAEGETSSFKIGQSQITLMKRGSVPTTSVNPEPSPSRIVSGNAEISVTATSPGPSTPISPYPNQMDPVQSLLEQMSELHDNLQKERTVKWNDFLRKVRAQNKREGEVASTGENGKGTNAMPETFLADGELVGIAGLGNKGKVGRAKWQEFRRLVLGGIPVHMRAAIWAEGSGALHLRTPGYYEDLVNNGEDDPTIATQIQMDITRTLTDNIFFRTGPGVQKLQEVLLAYSRRNPEVGYCQGMNLIAACLLLIMPTPEDAFWVLTAMIEEILPQHYYDQHLLTSRADQSVLRQYVAEILPRLSAHLDELEIELEALTFQWFLSVFTDCLSAEALFRVWDIVLCMHDGSTFLFQIALALLKLNEKALLQCDTPAGVYHYINHQMTNHAISIDGLIQASDALGKVIKRKDVEERRAKAVAHERELMRQREEARQERARKRASKASGDAETSSSSSLPPPATTITQPEESDAKSLSASLDGELAMQTSPMRTPLSRASKRSEEEEDAEFMNSNLELASRLPTTPMGEEAMWRA</sequence>
<dbReference type="Pfam" id="PF00566">
    <property type="entry name" value="RabGAP-TBC"/>
    <property type="match status" value="1"/>
</dbReference>
<accession>A0A9Q8Z5K3</accession>
<feature type="compositionally biased region" description="Polar residues" evidence="1">
    <location>
        <begin position="15"/>
        <end position="28"/>
    </location>
</feature>
<dbReference type="GO" id="GO:0031267">
    <property type="term" value="F:small GTPase binding"/>
    <property type="evidence" value="ECO:0007669"/>
    <property type="project" value="TreeGrafter"/>
</dbReference>
<dbReference type="Gene3D" id="1.10.8.270">
    <property type="entry name" value="putative rabgap domain of human tbc1 domain family member 14 like domains"/>
    <property type="match status" value="1"/>
</dbReference>
<reference evidence="3" key="1">
    <citation type="submission" date="2021-12" db="EMBL/GenBank/DDBJ databases">
        <title>Curvularia clavata genome.</title>
        <authorList>
            <person name="Cao Y."/>
        </authorList>
    </citation>
    <scope>NUCLEOTIDE SEQUENCE</scope>
    <source>
        <strain evidence="3">Yc1106</strain>
    </source>
</reference>
<feature type="compositionally biased region" description="Basic and acidic residues" evidence="1">
    <location>
        <begin position="1061"/>
        <end position="1078"/>
    </location>
</feature>
<feature type="region of interest" description="Disordered" evidence="1">
    <location>
        <begin position="1061"/>
        <end position="1175"/>
    </location>
</feature>
<gene>
    <name evidence="3" type="ORF">yc1106_01587</name>
</gene>
<dbReference type="EMBL" id="CP089274">
    <property type="protein sequence ID" value="USP74313.1"/>
    <property type="molecule type" value="Genomic_DNA"/>
</dbReference>
<keyword evidence="4" id="KW-1185">Reference proteome</keyword>
<dbReference type="PROSITE" id="PS50086">
    <property type="entry name" value="TBC_RABGAP"/>
    <property type="match status" value="1"/>
</dbReference>
<feature type="domain" description="Rab-GAP TBC" evidence="2">
    <location>
        <begin position="803"/>
        <end position="990"/>
    </location>
</feature>
<feature type="region of interest" description="Disordered" evidence="1">
    <location>
        <begin position="1"/>
        <end position="128"/>
    </location>
</feature>
<name>A0A9Q8Z5K3_CURCL</name>
<proteinExistence type="predicted"/>
<dbReference type="InterPro" id="IPR000195">
    <property type="entry name" value="Rab-GAP-TBC_dom"/>
</dbReference>
<feature type="region of interest" description="Disordered" evidence="1">
    <location>
        <begin position="385"/>
        <end position="404"/>
    </location>
</feature>
<organism evidence="3 4">
    <name type="scientific">Curvularia clavata</name>
    <dbReference type="NCBI Taxonomy" id="95742"/>
    <lineage>
        <taxon>Eukaryota</taxon>
        <taxon>Fungi</taxon>
        <taxon>Dikarya</taxon>
        <taxon>Ascomycota</taxon>
        <taxon>Pezizomycotina</taxon>
        <taxon>Dothideomycetes</taxon>
        <taxon>Pleosporomycetidae</taxon>
        <taxon>Pleosporales</taxon>
        <taxon>Pleosporineae</taxon>
        <taxon>Pleosporaceae</taxon>
        <taxon>Curvularia</taxon>
    </lineage>
</organism>
<evidence type="ECO:0000313" key="4">
    <source>
        <dbReference type="Proteomes" id="UP001056012"/>
    </source>
</evidence>
<evidence type="ECO:0000313" key="3">
    <source>
        <dbReference type="EMBL" id="USP74313.1"/>
    </source>
</evidence>
<evidence type="ECO:0000256" key="1">
    <source>
        <dbReference type="SAM" id="MobiDB-lite"/>
    </source>
</evidence>
<feature type="region of interest" description="Disordered" evidence="1">
    <location>
        <begin position="481"/>
        <end position="500"/>
    </location>
</feature>
<dbReference type="PANTHER" id="PTHR47219">
    <property type="entry name" value="RAB GTPASE-ACTIVATING PROTEIN 1-LIKE"/>
    <property type="match status" value="1"/>
</dbReference>
<feature type="compositionally biased region" description="Polar residues" evidence="1">
    <location>
        <begin position="444"/>
        <end position="461"/>
    </location>
</feature>
<dbReference type="InterPro" id="IPR035969">
    <property type="entry name" value="Rab-GAP_TBC_sf"/>
</dbReference>
<dbReference type="Gene3D" id="1.10.472.80">
    <property type="entry name" value="Ypt/Rab-GAP domain of gyp1p, domain 3"/>
    <property type="match status" value="1"/>
</dbReference>
<dbReference type="SMART" id="SM00164">
    <property type="entry name" value="TBC"/>
    <property type="match status" value="1"/>
</dbReference>
<evidence type="ECO:0000259" key="2">
    <source>
        <dbReference type="PROSITE" id="PS50086"/>
    </source>
</evidence>
<feature type="compositionally biased region" description="Polar residues" evidence="1">
    <location>
        <begin position="1104"/>
        <end position="1119"/>
    </location>
</feature>
<feature type="region of interest" description="Disordered" evidence="1">
    <location>
        <begin position="579"/>
        <end position="617"/>
    </location>
</feature>
<feature type="compositionally biased region" description="Basic and acidic residues" evidence="1">
    <location>
        <begin position="579"/>
        <end position="588"/>
    </location>
</feature>
<dbReference type="OrthoDB" id="294251at2759"/>
<feature type="region of interest" description="Disordered" evidence="1">
    <location>
        <begin position="417"/>
        <end position="475"/>
    </location>
</feature>
<dbReference type="FunFam" id="1.10.8.270:FF:000026">
    <property type="entry name" value="TBC (Tre-2/Bub2/Cdc16) domain family"/>
    <property type="match status" value="1"/>
</dbReference>
<dbReference type="VEuPathDB" id="FungiDB:yc1106_01587"/>
<protein>
    <submittedName>
        <fullName evidence="3">TBC domain-containing protein C4G8.04</fullName>
    </submittedName>
</protein>
<feature type="compositionally biased region" description="Low complexity" evidence="1">
    <location>
        <begin position="60"/>
        <end position="71"/>
    </location>
</feature>
<dbReference type="Proteomes" id="UP001056012">
    <property type="component" value="Chromosome 1"/>
</dbReference>
<dbReference type="InterPro" id="IPR050302">
    <property type="entry name" value="Rab_GAP_TBC_domain"/>
</dbReference>
<dbReference type="FunFam" id="1.10.472.80:FF:000046">
    <property type="entry name" value="TBC domain-containing protein"/>
    <property type="match status" value="1"/>
</dbReference>
<dbReference type="GO" id="GO:0005096">
    <property type="term" value="F:GTPase activator activity"/>
    <property type="evidence" value="ECO:0007669"/>
    <property type="project" value="TreeGrafter"/>
</dbReference>